<evidence type="ECO:0000256" key="1">
    <source>
        <dbReference type="ARBA" id="ARBA00022670"/>
    </source>
</evidence>
<evidence type="ECO:0000259" key="7">
    <source>
        <dbReference type="SMART" id="SM00235"/>
    </source>
</evidence>
<comment type="caution">
    <text evidence="8">The sequence shown here is derived from an EMBL/GenBank/DDBJ whole genome shotgun (WGS) entry which is preliminary data.</text>
</comment>
<dbReference type="InterPro" id="IPR006026">
    <property type="entry name" value="Peptidase_Metallo"/>
</dbReference>
<keyword evidence="9" id="KW-1185">Reference proteome</keyword>
<keyword evidence="4" id="KW-0862">Zinc</keyword>
<feature type="compositionally biased region" description="Basic and acidic residues" evidence="5">
    <location>
        <begin position="34"/>
        <end position="43"/>
    </location>
</feature>
<evidence type="ECO:0000256" key="6">
    <source>
        <dbReference type="SAM" id="Phobius"/>
    </source>
</evidence>
<evidence type="ECO:0000256" key="4">
    <source>
        <dbReference type="ARBA" id="ARBA00022833"/>
    </source>
</evidence>
<dbReference type="Proteomes" id="UP001448614">
    <property type="component" value="Unassembled WGS sequence"/>
</dbReference>
<dbReference type="EMBL" id="JBBMFV010000004">
    <property type="protein sequence ID" value="MEO3939950.1"/>
    <property type="molecule type" value="Genomic_DNA"/>
</dbReference>
<gene>
    <name evidence="8" type="ORF">V3C41_02560</name>
</gene>
<name>A0ABV0GN90_PAENI</name>
<evidence type="ECO:0000256" key="3">
    <source>
        <dbReference type="ARBA" id="ARBA00022801"/>
    </source>
</evidence>
<proteinExistence type="predicted"/>
<dbReference type="GO" id="GO:0008237">
    <property type="term" value="F:metallopeptidase activity"/>
    <property type="evidence" value="ECO:0007669"/>
    <property type="project" value="UniProtKB-KW"/>
</dbReference>
<keyword evidence="6" id="KW-0472">Membrane</keyword>
<evidence type="ECO:0000256" key="5">
    <source>
        <dbReference type="SAM" id="MobiDB-lite"/>
    </source>
</evidence>
<keyword evidence="8" id="KW-0482">Metalloprotease</keyword>
<evidence type="ECO:0000313" key="9">
    <source>
        <dbReference type="Proteomes" id="UP001448614"/>
    </source>
</evidence>
<dbReference type="InterPro" id="IPR001818">
    <property type="entry name" value="Pept_M10_metallopeptidase"/>
</dbReference>
<keyword evidence="3 8" id="KW-0378">Hydrolase</keyword>
<dbReference type="Pfam" id="PF00413">
    <property type="entry name" value="Peptidase_M10"/>
    <property type="match status" value="1"/>
</dbReference>
<keyword evidence="1" id="KW-0645">Protease</keyword>
<keyword evidence="6" id="KW-1133">Transmembrane helix</keyword>
<organism evidence="8 9">
    <name type="scientific">Paenarthrobacter nicotinovorans</name>
    <name type="common">Arthrobacter nicotinovorans</name>
    <dbReference type="NCBI Taxonomy" id="29320"/>
    <lineage>
        <taxon>Bacteria</taxon>
        <taxon>Bacillati</taxon>
        <taxon>Actinomycetota</taxon>
        <taxon>Actinomycetes</taxon>
        <taxon>Micrococcales</taxon>
        <taxon>Micrococcaceae</taxon>
        <taxon>Paenarthrobacter</taxon>
    </lineage>
</organism>
<dbReference type="InterPro" id="IPR024079">
    <property type="entry name" value="MetalloPept_cat_dom_sf"/>
</dbReference>
<dbReference type="SMART" id="SM00235">
    <property type="entry name" value="ZnMc"/>
    <property type="match status" value="1"/>
</dbReference>
<dbReference type="SUPFAM" id="SSF55486">
    <property type="entry name" value="Metalloproteases ('zincins'), catalytic domain"/>
    <property type="match status" value="1"/>
</dbReference>
<accession>A0ABV0GN90</accession>
<feature type="domain" description="Peptidase metallopeptidase" evidence="7">
    <location>
        <begin position="157"/>
        <end position="336"/>
    </location>
</feature>
<dbReference type="RefSeq" id="WP_347781766.1">
    <property type="nucleotide sequence ID" value="NZ_JBBMFV010000004.1"/>
</dbReference>
<evidence type="ECO:0000313" key="8">
    <source>
        <dbReference type="EMBL" id="MEO3939950.1"/>
    </source>
</evidence>
<feature type="transmembrane region" description="Helical" evidence="6">
    <location>
        <begin position="71"/>
        <end position="91"/>
    </location>
</feature>
<protein>
    <submittedName>
        <fullName evidence="8">Matrixin family metalloprotease</fullName>
        <ecNumber evidence="8">3.4.24.-</ecNumber>
    </submittedName>
</protein>
<reference evidence="8 9" key="1">
    <citation type="journal article" date="2024" name="Appl. Microbiol. Biotechnol.">
        <title>Biosynthetic gene clusters with biotechnological applications in novel Antarctic isolates from Actinomycetota.</title>
        <authorList>
            <person name="Bruna P."/>
            <person name="Nunez-Montero K."/>
            <person name="Contreras M.J."/>
            <person name="Leal K."/>
            <person name="Garcia M."/>
            <person name="Abanto M."/>
            <person name="Barrientos L."/>
        </authorList>
    </citation>
    <scope>NUCLEOTIDE SEQUENCE [LARGE SCALE GENOMIC DNA]</scope>
    <source>
        <strain evidence="8 9">Se16.17</strain>
    </source>
</reference>
<keyword evidence="2" id="KW-0479">Metal-binding</keyword>
<feature type="region of interest" description="Disordered" evidence="5">
    <location>
        <begin position="1"/>
        <end position="65"/>
    </location>
</feature>
<dbReference type="EC" id="3.4.24.-" evidence="8"/>
<evidence type="ECO:0000256" key="2">
    <source>
        <dbReference type="ARBA" id="ARBA00022723"/>
    </source>
</evidence>
<sequence>MLAITADGGAPPPVAASTSGGSMEPYGPPQWQDPDPRRPHDPSNDPPNDPLDSLHHYAPEPTPTPPIKHSSIAAILFFLGILGLVCAGAYFSGDLQRFLYGSSATQSQAPRPGLVPFGQRQDPVPGLEEADAPLGTPAPVNRTSTSYKFLAVKEDGTPLAYSPCRPIHYVVNSDLADPSWQLLVEEAIRQASVATGLKFIYDGPSSEVPSTNRQGYQPARYGDRWAPVLIAWSTPEQVPRLTGQTVGLGGSSSIGLSNGYKAYVTGTVSLDAPQFAGIVDTSEGKEIGVAVIMHELGHLVGLDHVDDPRQLMFDQASWVRQYAAGDRTGLAQLGSGPCSKDF</sequence>
<keyword evidence="6" id="KW-0812">Transmembrane</keyword>
<dbReference type="Gene3D" id="3.40.390.10">
    <property type="entry name" value="Collagenase (Catalytic Domain)"/>
    <property type="match status" value="1"/>
</dbReference>